<dbReference type="SUPFAM" id="SSF52518">
    <property type="entry name" value="Thiamin diphosphate-binding fold (THDP-binding)"/>
    <property type="match status" value="2"/>
</dbReference>
<keyword evidence="9 13" id="KW-0560">Oxidoreductase</keyword>
<dbReference type="FunFam" id="3.40.50.970:FF:000009">
    <property type="entry name" value="Pyruvate dehydrogenase E1 component"/>
    <property type="match status" value="1"/>
</dbReference>
<evidence type="ECO:0000256" key="9">
    <source>
        <dbReference type="ARBA" id="ARBA00023002"/>
    </source>
</evidence>
<name>A0AAJ1BDK0_9GAMM</name>
<sequence>MSEPMQKNSVLQDLDPTETQEWLAALESVVREEGVERAQFLLEQVLEQARLDGVDMPTGITTNYVNTIPPTQEPAYPGDTTIERRIRSIIRWNAIMIVLRASKKDLELGGHMASFQSAAAFYEVCFNHFFRAPNHKDGGDLVYYQGHIAPGIYSRAFLEGRLTEEQLDNFRQEVDGKGISSYPHPKLMPEFWQFPTVSMGLGPISAIYQARFLKYLNGRGLKDTTEQRVYAFLGDGEMDEPESRGAISFAAREKLDNLCFLINCNLQRLDGPVMGNGKIIQELEGLFKGAGWNVIKVVWGSGWDKLLAKDTTGKLLQLMNETVDGDYQTFKAKDGAYVREHFFGKYPETAALVADMTDEEIFALKRGGHEPSKLYAAFKAAQDTKGRPTVILAKTVKGYGMGDAAEGKNIAHQVKKMDMSHVAKLRDRLGLGDLISDESLVNLPYIKLEEGSTEHKYLHARREALLGYTPKRLPNFTGEFVAPELTEFQPLLEEQKRDISTTMGFVRTLNILLKDKNIGKNIVPIIADEARTFGMEGLFRQIGIYNPYGQNYIPEDRDIVSYYKEDTSGQVLQEGINELGAMSSWVAAATSYSTNNLPMIPFYIYYSMFGFQRVGDMAWMAGDQQARGFLLGATAGRTTLNGEGLQHEDGHSHILAGTVPNCISYDPTFAYETAVIIQDGIRRMYGEQENVFYYLTLMNENYAMPAMPEGAEEGIRKGIYKLESHTGGKGSAYSPAKPSKVQLMGSGTIMNEVRKAAVILAEEYGVGSDVFSVTSFNELARNGQDCERFNMLHPEADARVPYITTVMGNEPAIAATDYMKNYAEQVRAFMPSVSYKVLGTDGFGRSDSRANLRRHFEVNAGYVVVAALNELAKRGDIEKSVVVAAIKKFDIDTEKMNPLYA</sequence>
<dbReference type="InterPro" id="IPR029061">
    <property type="entry name" value="THDP-binding"/>
</dbReference>
<comment type="cofactor">
    <cofactor evidence="1 14">
        <name>Mg(2+)</name>
        <dbReference type="ChEBI" id="CHEBI:18420"/>
    </cofactor>
</comment>
<protein>
    <recommendedName>
        <fullName evidence="5 13">Pyruvate dehydrogenase E1 component</fullName>
        <ecNumber evidence="4 13">1.2.4.1</ecNumber>
    </recommendedName>
</protein>
<evidence type="ECO:0000256" key="4">
    <source>
        <dbReference type="ARBA" id="ARBA00012281"/>
    </source>
</evidence>
<comment type="catalytic activity">
    <reaction evidence="12 13">
        <text>N(6)-[(R)-lipoyl]-L-lysyl-[protein] + pyruvate + H(+) = N(6)-[(R)-S(8)-acetyldihydrolipoyl]-L-lysyl-[protein] + CO2</text>
        <dbReference type="Rhea" id="RHEA:19189"/>
        <dbReference type="Rhea" id="RHEA-COMP:10474"/>
        <dbReference type="Rhea" id="RHEA-COMP:10478"/>
        <dbReference type="ChEBI" id="CHEBI:15361"/>
        <dbReference type="ChEBI" id="CHEBI:15378"/>
        <dbReference type="ChEBI" id="CHEBI:16526"/>
        <dbReference type="ChEBI" id="CHEBI:83099"/>
        <dbReference type="ChEBI" id="CHEBI:83111"/>
        <dbReference type="EC" id="1.2.4.1"/>
    </reaction>
</comment>
<dbReference type="FunFam" id="3.40.50.970:FF:000011">
    <property type="entry name" value="Pyruvate dehydrogenase E1 component"/>
    <property type="match status" value="1"/>
</dbReference>
<dbReference type="InterPro" id="IPR051157">
    <property type="entry name" value="PDH/Transketolase"/>
</dbReference>
<keyword evidence="7 14" id="KW-0460">Magnesium</keyword>
<comment type="function">
    <text evidence="3 13">Component of the pyruvate dehydrogenase (PDH) complex, that catalyzes the overall conversion of pyruvate to acetyl-CoA and CO(2).</text>
</comment>
<dbReference type="PIRSF" id="PIRSF000156">
    <property type="entry name" value="Pyruvate_dh_E1"/>
    <property type="match status" value="1"/>
</dbReference>
<dbReference type="InterPro" id="IPR035807">
    <property type="entry name" value="PDC_E1_N"/>
</dbReference>
<evidence type="ECO:0000259" key="15">
    <source>
        <dbReference type="Pfam" id="PF00456"/>
    </source>
</evidence>
<organism evidence="18 19">
    <name type="scientific">Shewanella zhuhaiensis</name>
    <dbReference type="NCBI Taxonomy" id="2919576"/>
    <lineage>
        <taxon>Bacteria</taxon>
        <taxon>Pseudomonadati</taxon>
        <taxon>Pseudomonadota</taxon>
        <taxon>Gammaproteobacteria</taxon>
        <taxon>Alteromonadales</taxon>
        <taxon>Shewanellaceae</taxon>
        <taxon>Shewanella</taxon>
    </lineage>
</organism>
<evidence type="ECO:0000256" key="10">
    <source>
        <dbReference type="ARBA" id="ARBA00023052"/>
    </source>
</evidence>
<evidence type="ECO:0000256" key="11">
    <source>
        <dbReference type="ARBA" id="ARBA00023317"/>
    </source>
</evidence>
<proteinExistence type="predicted"/>
<keyword evidence="19" id="KW-1185">Reference proteome</keyword>
<evidence type="ECO:0000259" key="16">
    <source>
        <dbReference type="Pfam" id="PF17831"/>
    </source>
</evidence>
<evidence type="ECO:0000313" key="19">
    <source>
        <dbReference type="Proteomes" id="UP001297581"/>
    </source>
</evidence>
<dbReference type="Proteomes" id="UP001297581">
    <property type="component" value="Unassembled WGS sequence"/>
</dbReference>
<dbReference type="GO" id="GO:0000287">
    <property type="term" value="F:magnesium ion binding"/>
    <property type="evidence" value="ECO:0007669"/>
    <property type="project" value="UniProtKB-ARBA"/>
</dbReference>
<dbReference type="Gene3D" id="3.40.50.920">
    <property type="match status" value="1"/>
</dbReference>
<dbReference type="InterPro" id="IPR009014">
    <property type="entry name" value="Transketo_C/PFOR_II"/>
</dbReference>
<dbReference type="CDD" id="cd02017">
    <property type="entry name" value="TPP_E1_EcPDC_like"/>
    <property type="match status" value="1"/>
</dbReference>
<feature type="domain" description="Transketolase N-terminal" evidence="15">
    <location>
        <begin position="109"/>
        <end position="300"/>
    </location>
</feature>
<feature type="binding site" evidence="14">
    <location>
        <position position="265"/>
    </location>
    <ligand>
        <name>Mg(2+)</name>
        <dbReference type="ChEBI" id="CHEBI:18420"/>
    </ligand>
</feature>
<keyword evidence="10 13" id="KW-0786">Thiamine pyrophosphate</keyword>
<reference evidence="18 19" key="1">
    <citation type="submission" date="2022-02" db="EMBL/GenBank/DDBJ databases">
        <title>The genome sequence of Shewanella sp. 3B26.</title>
        <authorList>
            <person name="Du J."/>
        </authorList>
    </citation>
    <scope>NUCLEOTIDE SEQUENCE [LARGE SCALE GENOMIC DNA]</scope>
    <source>
        <strain evidence="18 19">3B26</strain>
    </source>
</reference>
<dbReference type="FunFam" id="3.40.50.920:FF:000005">
    <property type="entry name" value="Pyruvate dehydrogenase E1 component"/>
    <property type="match status" value="1"/>
</dbReference>
<evidence type="ECO:0000256" key="8">
    <source>
        <dbReference type="ARBA" id="ARBA00022990"/>
    </source>
</evidence>
<dbReference type="EC" id="1.2.4.1" evidence="4 13"/>
<dbReference type="PANTHER" id="PTHR43825">
    <property type="entry name" value="PYRUVATE DEHYDROGENASE E1 COMPONENT"/>
    <property type="match status" value="1"/>
</dbReference>
<evidence type="ECO:0000256" key="5">
    <source>
        <dbReference type="ARBA" id="ARBA00017172"/>
    </source>
</evidence>
<evidence type="ECO:0000256" key="2">
    <source>
        <dbReference type="ARBA" id="ARBA00001964"/>
    </source>
</evidence>
<dbReference type="InterPro" id="IPR055152">
    <property type="entry name" value="Transketolase-like_C_2"/>
</dbReference>
<feature type="binding site" evidence="14">
    <location>
        <position position="235"/>
    </location>
    <ligand>
        <name>Mg(2+)</name>
        <dbReference type="ChEBI" id="CHEBI:18420"/>
    </ligand>
</feature>
<keyword evidence="11 13" id="KW-0670">Pyruvate</keyword>
<keyword evidence="8" id="KW-0007">Acetylation</keyword>
<evidence type="ECO:0000256" key="12">
    <source>
        <dbReference type="ARBA" id="ARBA00051231"/>
    </source>
</evidence>
<dbReference type="EMBL" id="JAKUDL010000001">
    <property type="protein sequence ID" value="MCH4292693.1"/>
    <property type="molecule type" value="Genomic_DNA"/>
</dbReference>
<dbReference type="Pfam" id="PF17831">
    <property type="entry name" value="PDH_E1_M"/>
    <property type="match status" value="1"/>
</dbReference>
<dbReference type="RefSeq" id="WP_240589373.1">
    <property type="nucleotide sequence ID" value="NZ_JAKUDL010000001.1"/>
</dbReference>
<dbReference type="GO" id="GO:0004739">
    <property type="term" value="F:pyruvate dehydrogenase (acetyl-transferring) activity"/>
    <property type="evidence" value="ECO:0007669"/>
    <property type="project" value="UniProtKB-EC"/>
</dbReference>
<dbReference type="NCBIfam" id="TIGR00759">
    <property type="entry name" value="aceE"/>
    <property type="match status" value="1"/>
</dbReference>
<evidence type="ECO:0000256" key="13">
    <source>
        <dbReference type="PIRNR" id="PIRNR000156"/>
    </source>
</evidence>
<accession>A0AAJ1BDK0</accession>
<comment type="cofactor">
    <cofactor evidence="2 13">
        <name>thiamine diphosphate</name>
        <dbReference type="ChEBI" id="CHEBI:58937"/>
    </cofactor>
</comment>
<evidence type="ECO:0000259" key="17">
    <source>
        <dbReference type="Pfam" id="PF22613"/>
    </source>
</evidence>
<keyword evidence="6 14" id="KW-0479">Metal-binding</keyword>
<comment type="caution">
    <text evidence="18">The sequence shown here is derived from an EMBL/GenBank/DDBJ whole genome shotgun (WGS) entry which is preliminary data.</text>
</comment>
<feature type="binding site" evidence="14">
    <location>
        <position position="267"/>
    </location>
    <ligand>
        <name>Mg(2+)</name>
        <dbReference type="ChEBI" id="CHEBI:18420"/>
    </ligand>
</feature>
<evidence type="ECO:0000256" key="7">
    <source>
        <dbReference type="ARBA" id="ARBA00022842"/>
    </source>
</evidence>
<dbReference type="Gene3D" id="3.40.50.970">
    <property type="match status" value="2"/>
</dbReference>
<feature type="domain" description="Pyruvate dehydrogenase E1 component middle" evidence="16">
    <location>
        <begin position="495"/>
        <end position="705"/>
    </location>
</feature>
<evidence type="ECO:0000256" key="3">
    <source>
        <dbReference type="ARBA" id="ARBA00003157"/>
    </source>
</evidence>
<dbReference type="AlphaFoldDB" id="A0AAJ1BDK0"/>
<dbReference type="InterPro" id="IPR041621">
    <property type="entry name" value="PDH_E1_M"/>
</dbReference>
<dbReference type="PANTHER" id="PTHR43825:SF3">
    <property type="entry name" value="PYRUVATE DEHYDROGENASE E1 COMPONENT"/>
    <property type="match status" value="1"/>
</dbReference>
<gene>
    <name evidence="18" type="primary">aceE</name>
    <name evidence="18" type="ORF">MJ923_00075</name>
</gene>
<evidence type="ECO:0000256" key="6">
    <source>
        <dbReference type="ARBA" id="ARBA00022723"/>
    </source>
</evidence>
<evidence type="ECO:0000256" key="14">
    <source>
        <dbReference type="PIRSR" id="PIRSR000156-1"/>
    </source>
</evidence>
<dbReference type="SUPFAM" id="SSF52922">
    <property type="entry name" value="TK C-terminal domain-like"/>
    <property type="match status" value="1"/>
</dbReference>
<evidence type="ECO:0000256" key="1">
    <source>
        <dbReference type="ARBA" id="ARBA00001946"/>
    </source>
</evidence>
<dbReference type="Pfam" id="PF22613">
    <property type="entry name" value="Transketolase_C_1"/>
    <property type="match status" value="1"/>
</dbReference>
<feature type="domain" description="Transketolase-like C-terminal" evidence="17">
    <location>
        <begin position="737"/>
        <end position="858"/>
    </location>
</feature>
<evidence type="ECO:0000313" key="18">
    <source>
        <dbReference type="EMBL" id="MCH4292693.1"/>
    </source>
</evidence>
<dbReference type="InterPro" id="IPR005474">
    <property type="entry name" value="Transketolase_N"/>
</dbReference>
<dbReference type="InterPro" id="IPR004660">
    <property type="entry name" value="PDH_E1"/>
</dbReference>
<dbReference type="Pfam" id="PF00456">
    <property type="entry name" value="Transketolase_N"/>
    <property type="match status" value="1"/>
</dbReference>